<dbReference type="PANTHER" id="PTHR31516:SF6">
    <property type="entry name" value="STABILIZER OF AXONEMAL MICROTUBULES 2"/>
    <property type="match status" value="1"/>
</dbReference>
<comment type="caution">
    <text evidence="3">The sequence shown here is derived from an EMBL/GenBank/DDBJ whole genome shotgun (WGS) entry which is preliminary data.</text>
</comment>
<evidence type="ECO:0000313" key="4">
    <source>
        <dbReference type="Proteomes" id="UP000642973"/>
    </source>
</evidence>
<keyword evidence="4" id="KW-1185">Reference proteome</keyword>
<evidence type="ECO:0000256" key="1">
    <source>
        <dbReference type="ARBA" id="ARBA00008738"/>
    </source>
</evidence>
<dbReference type="PANTHER" id="PTHR31516">
    <property type="entry name" value="STABILIZER OF AXONEMAL MICROTUBULES 2"/>
    <property type="match status" value="1"/>
</dbReference>
<sequence>CFARRHRCCQERTRIYDEELPLCRTTEYVDKYPGYGSVCPATSCKPKHGYQQDGGRMDGTTTFKSDYLPYDIVKRPFRAPPEYRPKSGKIDLGTIYRKDYGPHKVGPVILARPRERKHTTEAKLDTIPTYRDDYRLREAQRTESCKVERPYEPPTERFGNPSTFQDDFIPRELNPVQSCKPPVAKLPDGPFDGTTSHRTAYVVHELEPRFVRPKEEYKPSDQPFESLTTHQRDFKGVPGQYAKSCKPEDTKFGSDAPFNGITEFQDRYQPWLVTLPEFRKPREYVPPSDKMDLNSSNRLDYIIHDISPVAPIRPAQRRRINPPFQGNSTTRDDFRPWSICRQGIIKREPGIQKPTGRVSNLTTFRSHYIPHQAPPAQSCKPVHAVGLNAVPFQEETIYRIEYTPKKSELCPAHHPPSMGYVYVTTDSRGHQFFRPLSPEPSQPDCSPIPNEVAVTT</sequence>
<comment type="similarity">
    <text evidence="1">Belongs to the FAM154 family.</text>
</comment>
<reference evidence="3" key="1">
    <citation type="submission" date="2019-10" db="EMBL/GenBank/DDBJ databases">
        <title>Bird 10,000 Genomes (B10K) Project - Family phase.</title>
        <authorList>
            <person name="Zhang G."/>
        </authorList>
    </citation>
    <scope>NUCLEOTIDE SEQUENCE</scope>
    <source>
        <strain evidence="3">B10K-DU-002-55</strain>
        <tissue evidence="3">Muscle</tissue>
    </source>
</reference>
<dbReference type="InterPro" id="IPR033336">
    <property type="entry name" value="SAXO1/2"/>
</dbReference>
<dbReference type="GO" id="GO:0036064">
    <property type="term" value="C:ciliary basal body"/>
    <property type="evidence" value="ECO:0007669"/>
    <property type="project" value="TreeGrafter"/>
</dbReference>
<dbReference type="Pfam" id="PF05217">
    <property type="entry name" value="SAXO1-2"/>
    <property type="match status" value="1"/>
</dbReference>
<accession>A0A851CDE0</accession>
<dbReference type="EMBL" id="WEIV01013751">
    <property type="protein sequence ID" value="NWI54166.1"/>
    <property type="molecule type" value="Genomic_DNA"/>
</dbReference>
<dbReference type="GO" id="GO:0036126">
    <property type="term" value="C:sperm flagellum"/>
    <property type="evidence" value="ECO:0007669"/>
    <property type="project" value="TreeGrafter"/>
</dbReference>
<name>A0A851CDE0_CALVR</name>
<evidence type="ECO:0000313" key="3">
    <source>
        <dbReference type="EMBL" id="NWI54166.1"/>
    </source>
</evidence>
<protein>
    <submittedName>
        <fullName evidence="3">SAXO2 protein</fullName>
    </submittedName>
</protein>
<dbReference type="GO" id="GO:0008017">
    <property type="term" value="F:microtubule binding"/>
    <property type="evidence" value="ECO:0007669"/>
    <property type="project" value="InterPro"/>
</dbReference>
<dbReference type="GO" id="GO:0005814">
    <property type="term" value="C:centriole"/>
    <property type="evidence" value="ECO:0007669"/>
    <property type="project" value="TreeGrafter"/>
</dbReference>
<feature type="non-terminal residue" evidence="3">
    <location>
        <position position="456"/>
    </location>
</feature>
<dbReference type="Proteomes" id="UP000642973">
    <property type="component" value="Unassembled WGS sequence"/>
</dbReference>
<proteinExistence type="inferred from homology"/>
<dbReference type="AlphaFoldDB" id="A0A851CDE0"/>
<organism evidence="3 4">
    <name type="scientific">Calyptomena viridis</name>
    <name type="common">Lesser green broadbill</name>
    <dbReference type="NCBI Taxonomy" id="135972"/>
    <lineage>
        <taxon>Eukaryota</taxon>
        <taxon>Metazoa</taxon>
        <taxon>Chordata</taxon>
        <taxon>Craniata</taxon>
        <taxon>Vertebrata</taxon>
        <taxon>Euteleostomi</taxon>
        <taxon>Archelosauria</taxon>
        <taxon>Archosauria</taxon>
        <taxon>Dinosauria</taxon>
        <taxon>Saurischia</taxon>
        <taxon>Theropoda</taxon>
        <taxon>Coelurosauria</taxon>
        <taxon>Aves</taxon>
        <taxon>Neognathae</taxon>
        <taxon>Neoaves</taxon>
        <taxon>Telluraves</taxon>
        <taxon>Australaves</taxon>
        <taxon>Passeriformes</taxon>
        <taxon>Eurylaimidae</taxon>
        <taxon>Calyptomena</taxon>
    </lineage>
</organism>
<feature type="region of interest" description="Disordered" evidence="2">
    <location>
        <begin position="433"/>
        <end position="456"/>
    </location>
</feature>
<dbReference type="GO" id="GO:0005879">
    <property type="term" value="C:axonemal microtubule"/>
    <property type="evidence" value="ECO:0007669"/>
    <property type="project" value="TreeGrafter"/>
</dbReference>
<gene>
    <name evidence="3" type="primary">Saxo2</name>
    <name evidence="3" type="ORF">CALVIR_R12141</name>
</gene>
<evidence type="ECO:0000256" key="2">
    <source>
        <dbReference type="SAM" id="MobiDB-lite"/>
    </source>
</evidence>
<feature type="non-terminal residue" evidence="3">
    <location>
        <position position="1"/>
    </location>
</feature>